<reference evidence="1 2" key="1">
    <citation type="submission" date="2016-08" db="EMBL/GenBank/DDBJ databases">
        <authorList>
            <person name="Loux V."/>
            <person name="Rue O."/>
        </authorList>
    </citation>
    <scope>NUCLEOTIDE SEQUENCE [LARGE SCALE GENOMIC DNA]</scope>
    <source>
        <strain evidence="1 2">WSBC_10311</strain>
    </source>
</reference>
<gene>
    <name evidence="1" type="ORF">BC10311_00758</name>
</gene>
<sequence>MTLPNELTPEDYERVKVEIDHIGFRIVYEEKTNVLQRRN</sequence>
<dbReference type="Proteomes" id="UP000195728">
    <property type="component" value="Unassembled WGS sequence"/>
</dbReference>
<dbReference type="EMBL" id="FMBG01000010">
    <property type="protein sequence ID" value="SCB92363.1"/>
    <property type="molecule type" value="Genomic_DNA"/>
</dbReference>
<evidence type="ECO:0000313" key="1">
    <source>
        <dbReference type="EMBL" id="SCB92363.1"/>
    </source>
</evidence>
<evidence type="ECO:0000313" key="2">
    <source>
        <dbReference type="Proteomes" id="UP000195728"/>
    </source>
</evidence>
<dbReference type="AlphaFoldDB" id="A0AB37YL15"/>
<proteinExistence type="predicted"/>
<comment type="caution">
    <text evidence="1">The sequence shown here is derived from an EMBL/GenBank/DDBJ whole genome shotgun (WGS) entry which is preliminary data.</text>
</comment>
<protein>
    <submittedName>
        <fullName evidence="1">Uncharacterized protein</fullName>
    </submittedName>
</protein>
<organism evidence="1 2">
    <name type="scientific">Bacillus wiedmannii</name>
    <dbReference type="NCBI Taxonomy" id="1890302"/>
    <lineage>
        <taxon>Bacteria</taxon>
        <taxon>Bacillati</taxon>
        <taxon>Bacillota</taxon>
        <taxon>Bacilli</taxon>
        <taxon>Bacillales</taxon>
        <taxon>Bacillaceae</taxon>
        <taxon>Bacillus</taxon>
        <taxon>Bacillus cereus group</taxon>
    </lineage>
</organism>
<accession>A0AB37YL15</accession>
<name>A0AB37YL15_9BACI</name>